<evidence type="ECO:0000313" key="2">
    <source>
        <dbReference type="EMBL" id="BDV29370.1"/>
    </source>
</evidence>
<name>A0ABM8DV31_9MICO</name>
<accession>A0ABM8DV31</accession>
<evidence type="ECO:0000256" key="1">
    <source>
        <dbReference type="SAM" id="Phobius"/>
    </source>
</evidence>
<feature type="transmembrane region" description="Helical" evidence="1">
    <location>
        <begin position="132"/>
        <end position="154"/>
    </location>
</feature>
<evidence type="ECO:0000313" key="3">
    <source>
        <dbReference type="Proteomes" id="UP001317779"/>
    </source>
</evidence>
<keyword evidence="1" id="KW-1133">Transmembrane helix</keyword>
<proteinExistence type="predicted"/>
<dbReference type="EMBL" id="AP027141">
    <property type="protein sequence ID" value="BDV29370.1"/>
    <property type="molecule type" value="Genomic_DNA"/>
</dbReference>
<dbReference type="RefSeq" id="WP_263796844.1">
    <property type="nucleotide sequence ID" value="NZ_AP027141.1"/>
</dbReference>
<feature type="transmembrane region" description="Helical" evidence="1">
    <location>
        <begin position="61"/>
        <end position="82"/>
    </location>
</feature>
<sequence>MAIARLKVPQTGDQVRTVSAIRNYEVARYIQPMHRDAPEAPRLGEWWITTRLREKPGVKRFWVLVIVGVVSAASLVVVFALSSGFPRSLWGLLIFTVMAPITCLGTAVAGYGASGAWWSLRRTPIRELPAGAVLSVLVGTILGAAVIVSGWFLVLTPTVWGWWEWIFHVGSPLLGAAYMLKSAESPLPMRPAL</sequence>
<keyword evidence="1" id="KW-0472">Membrane</keyword>
<feature type="transmembrane region" description="Helical" evidence="1">
    <location>
        <begin position="88"/>
        <end position="111"/>
    </location>
</feature>
<protein>
    <submittedName>
        <fullName evidence="2">Uncharacterized protein</fullName>
    </submittedName>
</protein>
<keyword evidence="1" id="KW-0812">Transmembrane</keyword>
<organism evidence="2 3">
    <name type="scientific">Microbacterium terricola</name>
    <dbReference type="NCBI Taxonomy" id="344163"/>
    <lineage>
        <taxon>Bacteria</taxon>
        <taxon>Bacillati</taxon>
        <taxon>Actinomycetota</taxon>
        <taxon>Actinomycetes</taxon>
        <taxon>Micrococcales</taxon>
        <taxon>Microbacteriaceae</taxon>
        <taxon>Microbacterium</taxon>
    </lineage>
</organism>
<reference evidence="2 3" key="1">
    <citation type="submission" date="2022-12" db="EMBL/GenBank/DDBJ databases">
        <title>Microbacterium terricola strain KV-448 chromosome, complete genome.</title>
        <authorList>
            <person name="Oshima T."/>
            <person name="Moriya T."/>
            <person name="Bessho Y."/>
        </authorList>
    </citation>
    <scope>NUCLEOTIDE SEQUENCE [LARGE SCALE GENOMIC DNA]</scope>
    <source>
        <strain evidence="2 3">KV-448</strain>
    </source>
</reference>
<dbReference type="Proteomes" id="UP001317779">
    <property type="component" value="Chromosome"/>
</dbReference>
<keyword evidence="3" id="KW-1185">Reference proteome</keyword>
<gene>
    <name evidence="2" type="ORF">Microterr_00300</name>
</gene>